<feature type="compositionally biased region" description="Basic and acidic residues" evidence="6">
    <location>
        <begin position="119"/>
        <end position="129"/>
    </location>
</feature>
<dbReference type="GO" id="GO:0016042">
    <property type="term" value="P:lipid catabolic process"/>
    <property type="evidence" value="ECO:0007669"/>
    <property type="project" value="UniProtKB-KW"/>
</dbReference>
<feature type="compositionally biased region" description="Basic and acidic residues" evidence="6">
    <location>
        <begin position="140"/>
        <end position="149"/>
    </location>
</feature>
<dbReference type="InterPro" id="IPR051406">
    <property type="entry name" value="PLD_domain"/>
</dbReference>
<feature type="region of interest" description="Disordered" evidence="6">
    <location>
        <begin position="33"/>
        <end position="149"/>
    </location>
</feature>
<dbReference type="PANTHER" id="PTHR43856">
    <property type="entry name" value="CARDIOLIPIN HYDROLASE"/>
    <property type="match status" value="1"/>
</dbReference>
<dbReference type="InterPro" id="IPR001736">
    <property type="entry name" value="PLipase_D/transphosphatidylase"/>
</dbReference>
<evidence type="ECO:0000256" key="6">
    <source>
        <dbReference type="SAM" id="MobiDB-lite"/>
    </source>
</evidence>
<evidence type="ECO:0000256" key="3">
    <source>
        <dbReference type="ARBA" id="ARBA00023098"/>
    </source>
</evidence>
<evidence type="ECO:0000259" key="7">
    <source>
        <dbReference type="PROSITE" id="PS50035"/>
    </source>
</evidence>
<dbReference type="Pfam" id="PF13091">
    <property type="entry name" value="PLDc_2"/>
    <property type="match status" value="1"/>
</dbReference>
<keyword evidence="3" id="KW-0443">Lipid metabolism</keyword>
<organism evidence="8 9">
    <name type="scientific">Euplotes crassus</name>
    <dbReference type="NCBI Taxonomy" id="5936"/>
    <lineage>
        <taxon>Eukaryota</taxon>
        <taxon>Sar</taxon>
        <taxon>Alveolata</taxon>
        <taxon>Ciliophora</taxon>
        <taxon>Intramacronucleata</taxon>
        <taxon>Spirotrichea</taxon>
        <taxon>Hypotrichia</taxon>
        <taxon>Euplotida</taxon>
        <taxon>Euplotidae</taxon>
        <taxon>Moneuplotes</taxon>
    </lineage>
</organism>
<keyword evidence="1" id="KW-0378">Hydrolase</keyword>
<evidence type="ECO:0000256" key="4">
    <source>
        <dbReference type="ARBA" id="ARBA00038012"/>
    </source>
</evidence>
<dbReference type="SMART" id="SM00155">
    <property type="entry name" value="PLDc"/>
    <property type="match status" value="1"/>
</dbReference>
<evidence type="ECO:0000256" key="2">
    <source>
        <dbReference type="ARBA" id="ARBA00022963"/>
    </source>
</evidence>
<dbReference type="SUPFAM" id="SSF56024">
    <property type="entry name" value="Phospholipase D/nuclease"/>
    <property type="match status" value="1"/>
</dbReference>
<evidence type="ECO:0000256" key="5">
    <source>
        <dbReference type="ARBA" id="ARBA00040549"/>
    </source>
</evidence>
<gene>
    <name evidence="8" type="ORF">ECRASSUSDP1_LOCUS3884</name>
</gene>
<keyword evidence="9" id="KW-1185">Reference proteome</keyword>
<dbReference type="PANTHER" id="PTHR43856:SF1">
    <property type="entry name" value="MITOCHONDRIAL CARDIOLIPIN HYDROLASE"/>
    <property type="match status" value="1"/>
</dbReference>
<comment type="similarity">
    <text evidence="4">Belongs to the phospholipase D family. MitoPLD/Zucchini subfamily.</text>
</comment>
<dbReference type="Gene3D" id="3.30.870.10">
    <property type="entry name" value="Endonuclease Chain A"/>
    <property type="match status" value="1"/>
</dbReference>
<dbReference type="PROSITE" id="PS50035">
    <property type="entry name" value="PLD"/>
    <property type="match status" value="1"/>
</dbReference>
<accession>A0AAD1U574</accession>
<sequence>MLNNFLSGFSDRVADYLSDSFRQNLRTSLDNFLGNDCEDEDESPPGPPPVNFLVSMMRGEQANGRRMPDPVSERAPSVNSNRNSNDFNRVRRNNSQGAQRVRQSKPMGQLNKRSNSCIKNKDFGEREKCSTFSNQPSGAPREESKEDPKIEKVEVGQNISDHREEVQQRYKEVTQNWIIEPHKLDLTDDNIKEMTETFDKACYEQEQGTEFISLLHSVLTGTPNFSSDKICKLTLKLHESCIKKQLGTDRDKMASTHLEELISFPSKESFAKLEGYLYSAKQEVKICVYWFSSPRLWGVIKTLLYKGITVKLVTDHDSGDNFKKEGFTPEELQEIAPKFTHKKLPVPRGRRMHHKFVIIDNNIVLNGSFNWTNVAETKNFENIVATTSKPLIEQFTLLFNEIWNKAVPYPMNL</sequence>
<dbReference type="GO" id="GO:0016891">
    <property type="term" value="F:RNA endonuclease activity producing 5'-phosphomonoesters, hydrolytic mechanism"/>
    <property type="evidence" value="ECO:0007669"/>
    <property type="project" value="TreeGrafter"/>
</dbReference>
<dbReference type="Proteomes" id="UP001295684">
    <property type="component" value="Unassembled WGS sequence"/>
</dbReference>
<name>A0AAD1U574_EUPCR</name>
<dbReference type="InterPro" id="IPR025202">
    <property type="entry name" value="PLD-like_dom"/>
</dbReference>
<feature type="compositionally biased region" description="Polar residues" evidence="6">
    <location>
        <begin position="77"/>
        <end position="98"/>
    </location>
</feature>
<reference evidence="8" key="1">
    <citation type="submission" date="2023-07" db="EMBL/GenBank/DDBJ databases">
        <authorList>
            <consortium name="AG Swart"/>
            <person name="Singh M."/>
            <person name="Singh A."/>
            <person name="Seah K."/>
            <person name="Emmerich C."/>
        </authorList>
    </citation>
    <scope>NUCLEOTIDE SEQUENCE</scope>
    <source>
        <strain evidence="8">DP1</strain>
    </source>
</reference>
<keyword evidence="2" id="KW-0442">Lipid degradation</keyword>
<dbReference type="AlphaFoldDB" id="A0AAD1U574"/>
<dbReference type="EMBL" id="CAMPGE010003716">
    <property type="protein sequence ID" value="CAI2362560.1"/>
    <property type="molecule type" value="Genomic_DNA"/>
</dbReference>
<evidence type="ECO:0000313" key="9">
    <source>
        <dbReference type="Proteomes" id="UP001295684"/>
    </source>
</evidence>
<proteinExistence type="inferred from homology"/>
<evidence type="ECO:0000256" key="1">
    <source>
        <dbReference type="ARBA" id="ARBA00022801"/>
    </source>
</evidence>
<comment type="caution">
    <text evidence="8">The sequence shown here is derived from an EMBL/GenBank/DDBJ whole genome shotgun (WGS) entry which is preliminary data.</text>
</comment>
<protein>
    <recommendedName>
        <fullName evidence="5">Mitochondrial cardiolipin hydrolase</fullName>
    </recommendedName>
</protein>
<dbReference type="GO" id="GO:0005739">
    <property type="term" value="C:mitochondrion"/>
    <property type="evidence" value="ECO:0007669"/>
    <property type="project" value="TreeGrafter"/>
</dbReference>
<feature type="domain" description="PLD phosphodiesterase" evidence="7">
    <location>
        <begin position="348"/>
        <end position="375"/>
    </location>
</feature>
<evidence type="ECO:0000313" key="8">
    <source>
        <dbReference type="EMBL" id="CAI2362560.1"/>
    </source>
</evidence>